<feature type="region of interest" description="Disordered" evidence="1">
    <location>
        <begin position="38"/>
        <end position="77"/>
    </location>
</feature>
<sequence>MIQFGCWPDVSLISDSHLTRPLPMCRGVVSARTRILAPSRSPSPTEQKQRGFVHSAARKSTGAGHPKNNPSNIVERW</sequence>
<reference evidence="2 3" key="1">
    <citation type="submission" date="2013-12" db="EMBL/GenBank/DDBJ databases">
        <authorList>
            <person name="Brown-Elliot B."/>
            <person name="Wallace R."/>
            <person name="Lenaerts A."/>
            <person name="Ordway D."/>
            <person name="DeGroote M.A."/>
            <person name="Parker T."/>
            <person name="Sizemore C."/>
            <person name="Tallon L.J."/>
            <person name="Sadzewicz L.K."/>
            <person name="Sengamalay N."/>
            <person name="Fraser C.M."/>
            <person name="Hine E."/>
            <person name="Shefchek K.A."/>
            <person name="Das S.P."/>
            <person name="Tettelin H."/>
        </authorList>
    </citation>
    <scope>NUCLEOTIDE SEQUENCE [LARGE SCALE GENOMIC DNA]</scope>
    <source>
        <strain evidence="2 3">662</strain>
    </source>
</reference>
<dbReference type="AlphaFoldDB" id="X7ZQQ4"/>
<accession>X7ZQQ4</accession>
<evidence type="ECO:0000313" key="2">
    <source>
        <dbReference type="EMBL" id="EUA21010.1"/>
    </source>
</evidence>
<proteinExistence type="predicted"/>
<feature type="compositionally biased region" description="Polar residues" evidence="1">
    <location>
        <begin position="68"/>
        <end position="77"/>
    </location>
</feature>
<dbReference type="Proteomes" id="UP000020561">
    <property type="component" value="Unassembled WGS sequence"/>
</dbReference>
<comment type="caution">
    <text evidence="2">The sequence shown here is derived from an EMBL/GenBank/DDBJ whole genome shotgun (WGS) entry which is preliminary data.</text>
</comment>
<evidence type="ECO:0000313" key="3">
    <source>
        <dbReference type="Proteomes" id="UP000020561"/>
    </source>
</evidence>
<evidence type="ECO:0000256" key="1">
    <source>
        <dbReference type="SAM" id="MobiDB-lite"/>
    </source>
</evidence>
<gene>
    <name evidence="2" type="ORF">I545_0523</name>
</gene>
<organism evidence="2 3">
    <name type="scientific">Mycobacterium kansasii 662</name>
    <dbReference type="NCBI Taxonomy" id="1299326"/>
    <lineage>
        <taxon>Bacteria</taxon>
        <taxon>Bacillati</taxon>
        <taxon>Actinomycetota</taxon>
        <taxon>Actinomycetes</taxon>
        <taxon>Mycobacteriales</taxon>
        <taxon>Mycobacteriaceae</taxon>
        <taxon>Mycobacterium</taxon>
    </lineage>
</organism>
<name>X7ZQQ4_MYCKA</name>
<protein>
    <submittedName>
        <fullName evidence="2">Uncharacterized protein</fullName>
    </submittedName>
</protein>
<dbReference type="EMBL" id="JAOA01000001">
    <property type="protein sequence ID" value="EUA21010.1"/>
    <property type="molecule type" value="Genomic_DNA"/>
</dbReference>